<evidence type="ECO:0000313" key="2">
    <source>
        <dbReference type="Proteomes" id="UP001156870"/>
    </source>
</evidence>
<organism evidence="1 2">
    <name type="scientific">Marinibactrum halimedae</name>
    <dbReference type="NCBI Taxonomy" id="1444977"/>
    <lineage>
        <taxon>Bacteria</taxon>
        <taxon>Pseudomonadati</taxon>
        <taxon>Pseudomonadota</taxon>
        <taxon>Gammaproteobacteria</taxon>
        <taxon>Cellvibrionales</taxon>
        <taxon>Cellvibrionaceae</taxon>
        <taxon>Marinibactrum</taxon>
    </lineage>
</organism>
<reference evidence="1 2" key="1">
    <citation type="journal article" date="2014" name="Int. J. Syst. Evol. Microbiol.">
        <title>Complete genome sequence of Corynebacterium casei LMG S-19264T (=DSM 44701T), isolated from a smear-ripened cheese.</title>
        <authorList>
            <consortium name="US DOE Joint Genome Institute (JGI-PGF)"/>
            <person name="Walter F."/>
            <person name="Albersmeier A."/>
            <person name="Kalinowski J."/>
            <person name="Ruckert C."/>
        </authorList>
    </citation>
    <scope>NUCLEOTIDE SEQUENCE [LARGE SCALE GENOMIC DNA]</scope>
    <source>
        <strain evidence="1 2">NBRC 110095</strain>
    </source>
</reference>
<comment type="caution">
    <text evidence="1">The sequence shown here is derived from an EMBL/GenBank/DDBJ whole genome shotgun (WGS) entry which is preliminary data.</text>
</comment>
<gene>
    <name evidence="1" type="ORF">GCM10007877_06400</name>
</gene>
<keyword evidence="2" id="KW-1185">Reference proteome</keyword>
<dbReference type="Proteomes" id="UP001156870">
    <property type="component" value="Unassembled WGS sequence"/>
</dbReference>
<dbReference type="EMBL" id="BSPD01000020">
    <property type="protein sequence ID" value="GLS24926.1"/>
    <property type="molecule type" value="Genomic_DNA"/>
</dbReference>
<dbReference type="RefSeq" id="WP_232592256.1">
    <property type="nucleotide sequence ID" value="NZ_BSPD01000020.1"/>
</dbReference>
<proteinExistence type="predicted"/>
<evidence type="ECO:0000313" key="1">
    <source>
        <dbReference type="EMBL" id="GLS24926.1"/>
    </source>
</evidence>
<dbReference type="AlphaFoldDB" id="A0AA37T731"/>
<protein>
    <submittedName>
        <fullName evidence="1">Uncharacterized protein</fullName>
    </submittedName>
</protein>
<accession>A0AA37T731</accession>
<name>A0AA37T731_9GAMM</name>
<sequence length="56" mass="6534">MRIHDNIIIEALGYLKKIQKPEDFDSWKFGSHSGMGYDEQFSKLIQDFNKAVDNNT</sequence>